<feature type="region of interest" description="Disordered" evidence="6">
    <location>
        <begin position="1"/>
        <end position="36"/>
    </location>
</feature>
<comment type="similarity">
    <text evidence="2">Belongs to the CCC1 family.</text>
</comment>
<dbReference type="InterPro" id="IPR008217">
    <property type="entry name" value="Ccc1_fam"/>
</dbReference>
<dbReference type="Pfam" id="PF01988">
    <property type="entry name" value="VIT1"/>
    <property type="match status" value="1"/>
</dbReference>
<dbReference type="Proteomes" id="UP001590950">
    <property type="component" value="Unassembled WGS sequence"/>
</dbReference>
<evidence type="ECO:0000256" key="7">
    <source>
        <dbReference type="SAM" id="Phobius"/>
    </source>
</evidence>
<name>A0ABR4AE43_9LECA</name>
<dbReference type="PANTHER" id="PTHR31851">
    <property type="entry name" value="FE(2+)/MN(2+) TRANSPORTER PCL1"/>
    <property type="match status" value="1"/>
</dbReference>
<keyword evidence="5 7" id="KW-0472">Membrane</keyword>
<evidence type="ECO:0000256" key="5">
    <source>
        <dbReference type="ARBA" id="ARBA00023136"/>
    </source>
</evidence>
<dbReference type="EMBL" id="JBEFKJ010000013">
    <property type="protein sequence ID" value="KAL2042842.1"/>
    <property type="molecule type" value="Genomic_DNA"/>
</dbReference>
<evidence type="ECO:0000313" key="8">
    <source>
        <dbReference type="EMBL" id="KAL2042842.1"/>
    </source>
</evidence>
<evidence type="ECO:0000256" key="1">
    <source>
        <dbReference type="ARBA" id="ARBA00004127"/>
    </source>
</evidence>
<feature type="compositionally biased region" description="Polar residues" evidence="6">
    <location>
        <begin position="12"/>
        <end position="36"/>
    </location>
</feature>
<keyword evidence="9" id="KW-1185">Reference proteome</keyword>
<evidence type="ECO:0000256" key="6">
    <source>
        <dbReference type="SAM" id="MobiDB-lite"/>
    </source>
</evidence>
<proteinExistence type="inferred from homology"/>
<evidence type="ECO:0000256" key="2">
    <source>
        <dbReference type="ARBA" id="ARBA00007049"/>
    </source>
</evidence>
<feature type="transmembrane region" description="Helical" evidence="7">
    <location>
        <begin position="214"/>
        <end position="234"/>
    </location>
</feature>
<sequence length="311" mass="33424">MNQYIDAKPRISKTSRPPSTIDSKSINSDKTVMESASNIELESQKSNQNGSGHQASPVTTSGLWARLRSLDLKPSSQTTEDAVMGTSDGMTVPFALTASLVGIVKNARYVMLAGLAELTAGALSMALGGLLQSKCERESYDATVRDTLKNIKESADYMPTIIDNLYDDYDFSPEYIAVTKRELQSKTPEIQAAYLVRFHEGRNKPDNGRPYKSAGTLGACYFLAGLIGLFPYILVPAKAVYLALYISIGLESIALLVFGYVKTAINVGWKTTENIKRCGVGAFQMLFVGAVAAGVAVGLIMAVNSGQHIAA</sequence>
<feature type="transmembrane region" description="Helical" evidence="7">
    <location>
        <begin position="240"/>
        <end position="261"/>
    </location>
</feature>
<reference evidence="8 9" key="1">
    <citation type="submission" date="2024-09" db="EMBL/GenBank/DDBJ databases">
        <title>Rethinking Asexuality: The Enigmatic Case of Functional Sexual Genes in Lepraria (Stereocaulaceae).</title>
        <authorList>
            <person name="Doellman M."/>
            <person name="Sun Y."/>
            <person name="Barcenas-Pena A."/>
            <person name="Lumbsch H.T."/>
            <person name="Grewe F."/>
        </authorList>
    </citation>
    <scope>NUCLEOTIDE SEQUENCE [LARGE SCALE GENOMIC DNA]</scope>
    <source>
        <strain evidence="8 9">Mercado 3170</strain>
    </source>
</reference>
<comment type="caution">
    <text evidence="8">The sequence shown here is derived from an EMBL/GenBank/DDBJ whole genome shotgun (WGS) entry which is preliminary data.</text>
</comment>
<evidence type="ECO:0000256" key="3">
    <source>
        <dbReference type="ARBA" id="ARBA00022692"/>
    </source>
</evidence>
<keyword evidence="4 7" id="KW-1133">Transmembrane helix</keyword>
<feature type="transmembrane region" description="Helical" evidence="7">
    <location>
        <begin position="282"/>
        <end position="303"/>
    </location>
</feature>
<evidence type="ECO:0000256" key="4">
    <source>
        <dbReference type="ARBA" id="ARBA00022989"/>
    </source>
</evidence>
<keyword evidence="3 7" id="KW-0812">Transmembrane</keyword>
<gene>
    <name evidence="8" type="ORF">N7G274_004602</name>
</gene>
<evidence type="ECO:0000313" key="9">
    <source>
        <dbReference type="Proteomes" id="UP001590950"/>
    </source>
</evidence>
<comment type="subcellular location">
    <subcellularLocation>
        <location evidence="1">Endomembrane system</location>
        <topology evidence="1">Multi-pass membrane protein</topology>
    </subcellularLocation>
</comment>
<evidence type="ECO:0008006" key="10">
    <source>
        <dbReference type="Google" id="ProtNLM"/>
    </source>
</evidence>
<protein>
    <recommendedName>
        <fullName evidence="10">DUF125-domain-containing protein</fullName>
    </recommendedName>
</protein>
<organism evidence="8 9">
    <name type="scientific">Stereocaulon virgatum</name>
    <dbReference type="NCBI Taxonomy" id="373712"/>
    <lineage>
        <taxon>Eukaryota</taxon>
        <taxon>Fungi</taxon>
        <taxon>Dikarya</taxon>
        <taxon>Ascomycota</taxon>
        <taxon>Pezizomycotina</taxon>
        <taxon>Lecanoromycetes</taxon>
        <taxon>OSLEUM clade</taxon>
        <taxon>Lecanoromycetidae</taxon>
        <taxon>Lecanorales</taxon>
        <taxon>Lecanorineae</taxon>
        <taxon>Stereocaulaceae</taxon>
        <taxon>Stereocaulon</taxon>
    </lineage>
</organism>
<accession>A0ABR4AE43</accession>